<dbReference type="Proteomes" id="UP001433508">
    <property type="component" value="Unassembled WGS sequence"/>
</dbReference>
<gene>
    <name evidence="1" type="ORF">V1525DRAFT_403756</name>
</gene>
<reference evidence="2" key="1">
    <citation type="journal article" date="2024" name="Front. Bioeng. Biotechnol.">
        <title>Genome-scale model development and genomic sequencing of the oleaginous clade Lipomyces.</title>
        <authorList>
            <person name="Czajka J.J."/>
            <person name="Han Y."/>
            <person name="Kim J."/>
            <person name="Mondo S.J."/>
            <person name="Hofstad B.A."/>
            <person name="Robles A."/>
            <person name="Haridas S."/>
            <person name="Riley R."/>
            <person name="LaButti K."/>
            <person name="Pangilinan J."/>
            <person name="Andreopoulos W."/>
            <person name="Lipzen A."/>
            <person name="Yan J."/>
            <person name="Wang M."/>
            <person name="Ng V."/>
            <person name="Grigoriev I.V."/>
            <person name="Spatafora J.W."/>
            <person name="Magnuson J.K."/>
            <person name="Baker S.E."/>
            <person name="Pomraning K.R."/>
        </authorList>
    </citation>
    <scope>NUCLEOTIDE SEQUENCE [LARGE SCALE GENOMIC DNA]</scope>
    <source>
        <strain evidence="2">CBS 7786</strain>
    </source>
</reference>
<keyword evidence="2" id="KW-1185">Reference proteome</keyword>
<name>A0ACC3T0R2_LIPKO</name>
<proteinExistence type="predicted"/>
<organism evidence="1 2">
    <name type="scientific">Lipomyces kononenkoae</name>
    <name type="common">Yeast</name>
    <dbReference type="NCBI Taxonomy" id="34357"/>
    <lineage>
        <taxon>Eukaryota</taxon>
        <taxon>Fungi</taxon>
        <taxon>Dikarya</taxon>
        <taxon>Ascomycota</taxon>
        <taxon>Saccharomycotina</taxon>
        <taxon>Lipomycetes</taxon>
        <taxon>Lipomycetales</taxon>
        <taxon>Lipomycetaceae</taxon>
        <taxon>Lipomyces</taxon>
    </lineage>
</organism>
<evidence type="ECO:0000313" key="1">
    <source>
        <dbReference type="EMBL" id="KAK9237492.1"/>
    </source>
</evidence>
<sequence length="143" mass="15888">MYCLRYFLLLLLMPTTGASPHFLAVFLLSLFILHRPCIYCSLILIALFSTTCFFNDHCFIDSNYGNIFLPRLFLPLDLASKPAVVFDVLAERAVFNGISWFRRSASIGANVESSRSIVSSSVAAAATAAREFRVPCVAVNIRL</sequence>
<evidence type="ECO:0000313" key="2">
    <source>
        <dbReference type="Proteomes" id="UP001433508"/>
    </source>
</evidence>
<dbReference type="EMBL" id="MU971368">
    <property type="protein sequence ID" value="KAK9237492.1"/>
    <property type="molecule type" value="Genomic_DNA"/>
</dbReference>
<accession>A0ACC3T0R2</accession>
<protein>
    <submittedName>
        <fullName evidence="1">Uncharacterized protein</fullName>
    </submittedName>
</protein>
<comment type="caution">
    <text evidence="1">The sequence shown here is derived from an EMBL/GenBank/DDBJ whole genome shotgun (WGS) entry which is preliminary data.</text>
</comment>